<evidence type="ECO:0000256" key="1">
    <source>
        <dbReference type="SAM" id="MobiDB-lite"/>
    </source>
</evidence>
<keyword evidence="2" id="KW-1133">Transmembrane helix</keyword>
<dbReference type="EMBL" id="CP120627">
    <property type="protein sequence ID" value="WEW54667.1"/>
    <property type="molecule type" value="Genomic_DNA"/>
</dbReference>
<keyword evidence="4" id="KW-1185">Reference proteome</keyword>
<accession>A0AAF0DBW9</accession>
<dbReference type="AlphaFoldDB" id="A0AAF0DBW9"/>
<reference evidence="3" key="1">
    <citation type="submission" date="2023-03" db="EMBL/GenBank/DDBJ databases">
        <title>Emydomyces testavorans Genome Sequence.</title>
        <authorList>
            <person name="Hoyer L."/>
        </authorList>
    </citation>
    <scope>NUCLEOTIDE SEQUENCE</scope>
    <source>
        <strain evidence="3">16-2883</strain>
    </source>
</reference>
<protein>
    <submittedName>
        <fullName evidence="3">Uncharacterized protein</fullName>
    </submittedName>
</protein>
<name>A0AAF0DBW9_9EURO</name>
<evidence type="ECO:0000313" key="3">
    <source>
        <dbReference type="EMBL" id="WEW54667.1"/>
    </source>
</evidence>
<organism evidence="3 4">
    <name type="scientific">Emydomyces testavorans</name>
    <dbReference type="NCBI Taxonomy" id="2070801"/>
    <lineage>
        <taxon>Eukaryota</taxon>
        <taxon>Fungi</taxon>
        <taxon>Dikarya</taxon>
        <taxon>Ascomycota</taxon>
        <taxon>Pezizomycotina</taxon>
        <taxon>Eurotiomycetes</taxon>
        <taxon>Eurotiomycetidae</taxon>
        <taxon>Onygenales</taxon>
        <taxon>Nannizziopsiaceae</taxon>
        <taxon>Emydomyces</taxon>
    </lineage>
</organism>
<gene>
    <name evidence="3" type="ORF">PRK78_000087</name>
</gene>
<sequence>MLHRTDRIIENSAADKLVNNTCIDANVTLLTDLKACAQASLPTLTRDPNYSIPPFPGDPPLPRRNNQAVIVIVLIIVIVFAITTGFCIFCYRRGKRRAAREQRTPQQVEEPVQEAAMPPASNPPGEYPSLLDSRMIESPPVAELEAIPARQSLNSATVAK</sequence>
<keyword evidence="2" id="KW-0472">Membrane</keyword>
<dbReference type="Proteomes" id="UP001219355">
    <property type="component" value="Chromosome 1"/>
</dbReference>
<feature type="region of interest" description="Disordered" evidence="1">
    <location>
        <begin position="97"/>
        <end position="132"/>
    </location>
</feature>
<evidence type="ECO:0000313" key="4">
    <source>
        <dbReference type="Proteomes" id="UP001219355"/>
    </source>
</evidence>
<feature type="transmembrane region" description="Helical" evidence="2">
    <location>
        <begin position="68"/>
        <end position="91"/>
    </location>
</feature>
<keyword evidence="2" id="KW-0812">Transmembrane</keyword>
<evidence type="ECO:0000256" key="2">
    <source>
        <dbReference type="SAM" id="Phobius"/>
    </source>
</evidence>
<proteinExistence type="predicted"/>